<protein>
    <recommendedName>
        <fullName evidence="4">Carboxypeptidase regulatory-like domain-containing protein</fullName>
    </recommendedName>
</protein>
<feature type="region of interest" description="Disordered" evidence="1">
    <location>
        <begin position="38"/>
        <end position="57"/>
    </location>
</feature>
<dbReference type="AlphaFoldDB" id="A0A0K1PA34"/>
<dbReference type="Proteomes" id="UP000055590">
    <property type="component" value="Chromosome"/>
</dbReference>
<reference evidence="2 3" key="1">
    <citation type="submission" date="2015-08" db="EMBL/GenBank/DDBJ databases">
        <authorList>
            <person name="Babu N.S."/>
            <person name="Beckwith C.J."/>
            <person name="Beseler K.G."/>
            <person name="Brison A."/>
            <person name="Carone J.V."/>
            <person name="Caskin T.P."/>
            <person name="Diamond M."/>
            <person name="Durham M.E."/>
            <person name="Foxe J.M."/>
            <person name="Go M."/>
            <person name="Henderson B.A."/>
            <person name="Jones I.B."/>
            <person name="McGettigan J.A."/>
            <person name="Micheletti S.J."/>
            <person name="Nasrallah M.E."/>
            <person name="Ortiz D."/>
            <person name="Piller C.R."/>
            <person name="Privatt S.R."/>
            <person name="Schneider S.L."/>
            <person name="Sharp S."/>
            <person name="Smith T.C."/>
            <person name="Stanton J.D."/>
            <person name="Ullery H.E."/>
            <person name="Wilson R.J."/>
            <person name="Serrano M.G."/>
            <person name="Buck G."/>
            <person name="Lee V."/>
            <person name="Wang Y."/>
            <person name="Carvalho R."/>
            <person name="Voegtly L."/>
            <person name="Shi R."/>
            <person name="Duckworth R."/>
            <person name="Johnson A."/>
            <person name="Loviza R."/>
            <person name="Walstead R."/>
            <person name="Shah Z."/>
            <person name="Kiflezghi M."/>
            <person name="Wade K."/>
            <person name="Ball S.L."/>
            <person name="Bradley K.W."/>
            <person name="Asai D.J."/>
            <person name="Bowman C.A."/>
            <person name="Russell D.A."/>
            <person name="Pope W.H."/>
            <person name="Jacobs-Sera D."/>
            <person name="Hendrix R.W."/>
            <person name="Hatfull G.F."/>
        </authorList>
    </citation>
    <scope>NUCLEOTIDE SEQUENCE [LARGE SCALE GENOMIC DNA]</scope>
    <source>
        <strain evidence="2 3">DSM 27710</strain>
    </source>
</reference>
<proteinExistence type="predicted"/>
<dbReference type="RefSeq" id="WP_050724849.1">
    <property type="nucleotide sequence ID" value="NZ_CP012332.1"/>
</dbReference>
<evidence type="ECO:0008006" key="4">
    <source>
        <dbReference type="Google" id="ProtNLM"/>
    </source>
</evidence>
<dbReference type="EMBL" id="CP012332">
    <property type="protein sequence ID" value="AKU90398.1"/>
    <property type="molecule type" value="Genomic_DNA"/>
</dbReference>
<dbReference type="KEGG" id="vin:AKJ08_0785"/>
<evidence type="ECO:0000256" key="1">
    <source>
        <dbReference type="SAM" id="MobiDB-lite"/>
    </source>
</evidence>
<accession>A0A0K1PA34</accession>
<name>A0A0K1PA34_9BACT</name>
<keyword evidence="3" id="KW-1185">Reference proteome</keyword>
<dbReference type="STRING" id="1391653.AKJ08_0785"/>
<evidence type="ECO:0000313" key="2">
    <source>
        <dbReference type="EMBL" id="AKU90398.1"/>
    </source>
</evidence>
<sequence>MALIDDPLELGPLAVSPGGSTLERVTVRIADASGSAVSGVELTASSTEPLPASDPETSGWFRSAPAVELEAGLYELWLLPGHYAFRAAPPPTAPVGVAICVGLQNIGCYPDAEIGPGLRNDLQMELPPKAVVLGTVIPKSPANGGGSEIRALPIQGSDGRMASTVANQLGFFELALDAGDYDLVVIPASQAAPWHRQRLRERLFPGDERREDLMLSTPALVVGTVRTADAAPLARALVRAIRLDAEGGSATVGEAVTDVDGTFSLVLAAD</sequence>
<evidence type="ECO:0000313" key="3">
    <source>
        <dbReference type="Proteomes" id="UP000055590"/>
    </source>
</evidence>
<gene>
    <name evidence="2" type="ORF">AKJ08_0785</name>
</gene>
<organism evidence="2 3">
    <name type="scientific">Vulgatibacter incomptus</name>
    <dbReference type="NCBI Taxonomy" id="1391653"/>
    <lineage>
        <taxon>Bacteria</taxon>
        <taxon>Pseudomonadati</taxon>
        <taxon>Myxococcota</taxon>
        <taxon>Myxococcia</taxon>
        <taxon>Myxococcales</taxon>
        <taxon>Cystobacterineae</taxon>
        <taxon>Vulgatibacteraceae</taxon>
        <taxon>Vulgatibacter</taxon>
    </lineage>
</organism>